<organism evidence="2 3">
    <name type="scientific">Datura stramonium</name>
    <name type="common">Jimsonweed</name>
    <name type="synonym">Common thornapple</name>
    <dbReference type="NCBI Taxonomy" id="4076"/>
    <lineage>
        <taxon>Eukaryota</taxon>
        <taxon>Viridiplantae</taxon>
        <taxon>Streptophyta</taxon>
        <taxon>Embryophyta</taxon>
        <taxon>Tracheophyta</taxon>
        <taxon>Spermatophyta</taxon>
        <taxon>Magnoliopsida</taxon>
        <taxon>eudicotyledons</taxon>
        <taxon>Gunneridae</taxon>
        <taxon>Pentapetalae</taxon>
        <taxon>asterids</taxon>
        <taxon>lamiids</taxon>
        <taxon>Solanales</taxon>
        <taxon>Solanaceae</taxon>
        <taxon>Solanoideae</taxon>
        <taxon>Datureae</taxon>
        <taxon>Datura</taxon>
    </lineage>
</organism>
<keyword evidence="3" id="KW-1185">Reference proteome</keyword>
<accession>A0ABS8V864</accession>
<name>A0ABS8V864_DATST</name>
<proteinExistence type="predicted"/>
<keyword evidence="1" id="KW-1133">Transmembrane helix</keyword>
<dbReference type="Proteomes" id="UP000823775">
    <property type="component" value="Unassembled WGS sequence"/>
</dbReference>
<protein>
    <submittedName>
        <fullName evidence="2">Uncharacterized protein</fullName>
    </submittedName>
</protein>
<evidence type="ECO:0000313" key="2">
    <source>
        <dbReference type="EMBL" id="MCD9643248.1"/>
    </source>
</evidence>
<dbReference type="EMBL" id="JACEIK010003832">
    <property type="protein sequence ID" value="MCD9643248.1"/>
    <property type="molecule type" value="Genomic_DNA"/>
</dbReference>
<keyword evidence="1" id="KW-0812">Transmembrane</keyword>
<feature type="non-terminal residue" evidence="2">
    <location>
        <position position="1"/>
    </location>
</feature>
<evidence type="ECO:0000313" key="3">
    <source>
        <dbReference type="Proteomes" id="UP000823775"/>
    </source>
</evidence>
<comment type="caution">
    <text evidence="2">The sequence shown here is derived from an EMBL/GenBank/DDBJ whole genome shotgun (WGS) entry which is preliminary data.</text>
</comment>
<evidence type="ECO:0000256" key="1">
    <source>
        <dbReference type="SAM" id="Phobius"/>
    </source>
</evidence>
<gene>
    <name evidence="2" type="ORF">HAX54_030546</name>
</gene>
<keyword evidence="1" id="KW-0472">Membrane</keyword>
<reference evidence="2 3" key="1">
    <citation type="journal article" date="2021" name="BMC Genomics">
        <title>Datura genome reveals duplications of psychoactive alkaloid biosynthetic genes and high mutation rate following tissue culture.</title>
        <authorList>
            <person name="Rajewski A."/>
            <person name="Carter-House D."/>
            <person name="Stajich J."/>
            <person name="Litt A."/>
        </authorList>
    </citation>
    <scope>NUCLEOTIDE SEQUENCE [LARGE SCALE GENOMIC DNA]</scope>
    <source>
        <strain evidence="2">AR-01</strain>
    </source>
</reference>
<sequence>LGYKNETMTHRVKQVIIATQFPPLEKGFLMFSSFSNISTGWVFGLFHNPLLVLLVMEKKTCWTDNSLDNGSLLPD</sequence>
<feature type="transmembrane region" description="Helical" evidence="1">
    <location>
        <begin position="37"/>
        <end position="56"/>
    </location>
</feature>